<protein>
    <submittedName>
        <fullName evidence="2">Uncharacterized protein</fullName>
    </submittedName>
</protein>
<reference evidence="2 3" key="1">
    <citation type="journal article" date="2023" name="BMC Biotechnol.">
        <title>Vitis rotundifolia cv Carlos genome sequencing.</title>
        <authorList>
            <person name="Huff M."/>
            <person name="Hulse-Kemp A."/>
            <person name="Scheffler B."/>
            <person name="Youngblood R."/>
            <person name="Simpson S."/>
            <person name="Babiker E."/>
            <person name="Staton M."/>
        </authorList>
    </citation>
    <scope>NUCLEOTIDE SEQUENCE [LARGE SCALE GENOMIC DNA]</scope>
    <source>
        <tissue evidence="2">Leaf</tissue>
    </source>
</reference>
<gene>
    <name evidence="2" type="ORF">PVL29_008983</name>
</gene>
<evidence type="ECO:0000313" key="3">
    <source>
        <dbReference type="Proteomes" id="UP001168098"/>
    </source>
</evidence>
<keyword evidence="3" id="KW-1185">Reference proteome</keyword>
<name>A0AA39DTK3_VITRO</name>
<feature type="compositionally biased region" description="Basic residues" evidence="1">
    <location>
        <begin position="39"/>
        <end position="51"/>
    </location>
</feature>
<sequence>MDTSFKYTGLCSNEAPSVVGRTQEEAAAAGGDGELNGLLRRRQGGMPRGRRKPELKVQWNDEKEKELAQERGLLYQILLCHSGAWDHNSLSCGHHLEFMGREKLAGVSKGAVIVFFYGQGCS</sequence>
<proteinExistence type="predicted"/>
<accession>A0AA39DTK3</accession>
<dbReference type="AlphaFoldDB" id="A0AA39DTK3"/>
<evidence type="ECO:0000256" key="1">
    <source>
        <dbReference type="SAM" id="MobiDB-lite"/>
    </source>
</evidence>
<organism evidence="2 3">
    <name type="scientific">Vitis rotundifolia</name>
    <name type="common">Muscadine grape</name>
    <dbReference type="NCBI Taxonomy" id="103349"/>
    <lineage>
        <taxon>Eukaryota</taxon>
        <taxon>Viridiplantae</taxon>
        <taxon>Streptophyta</taxon>
        <taxon>Embryophyta</taxon>
        <taxon>Tracheophyta</taxon>
        <taxon>Spermatophyta</taxon>
        <taxon>Magnoliopsida</taxon>
        <taxon>eudicotyledons</taxon>
        <taxon>Gunneridae</taxon>
        <taxon>Pentapetalae</taxon>
        <taxon>rosids</taxon>
        <taxon>Vitales</taxon>
        <taxon>Vitaceae</taxon>
        <taxon>Viteae</taxon>
        <taxon>Vitis</taxon>
    </lineage>
</organism>
<feature type="region of interest" description="Disordered" evidence="1">
    <location>
        <begin position="24"/>
        <end position="57"/>
    </location>
</feature>
<dbReference type="EMBL" id="JARBHA010000007">
    <property type="protein sequence ID" value="KAJ9697016.1"/>
    <property type="molecule type" value="Genomic_DNA"/>
</dbReference>
<dbReference type="Proteomes" id="UP001168098">
    <property type="component" value="Unassembled WGS sequence"/>
</dbReference>
<comment type="caution">
    <text evidence="2">The sequence shown here is derived from an EMBL/GenBank/DDBJ whole genome shotgun (WGS) entry which is preliminary data.</text>
</comment>
<evidence type="ECO:0000313" key="2">
    <source>
        <dbReference type="EMBL" id="KAJ9697016.1"/>
    </source>
</evidence>